<dbReference type="STRING" id="284813.Q8SSA0"/>
<dbReference type="PANTHER" id="PTHR10501">
    <property type="entry name" value="U1 SMALL NUCLEAR RIBONUCLEOPROTEIN A/U2 SMALL NUCLEAR RIBONUCLEOPROTEIN B"/>
    <property type="match status" value="1"/>
</dbReference>
<keyword evidence="4" id="KW-0687">Ribonucleoprotein</keyword>
<evidence type="ECO:0000313" key="5">
    <source>
        <dbReference type="Proteomes" id="UP000000819"/>
    </source>
</evidence>
<dbReference type="SUPFAM" id="SSF54928">
    <property type="entry name" value="RNA-binding domain, RBD"/>
    <property type="match status" value="1"/>
</dbReference>
<name>Q8SSA0_ENCCU</name>
<dbReference type="HOGENOM" id="CLU_1563343_0_0_1"/>
<reference evidence="4 5" key="1">
    <citation type="journal article" date="2001" name="Nature">
        <title>Genome sequence and gene compaction of the eukaryote parasite Encephalitozoon cuniculi.</title>
        <authorList>
            <person name="Katinka M.D."/>
            <person name="Duprat S."/>
            <person name="Cornillot E."/>
            <person name="Metenier G."/>
            <person name="Thomarat F."/>
            <person name="Prensier G."/>
            <person name="Barbe V."/>
            <person name="Peyretaillade E."/>
            <person name="Brottier P."/>
            <person name="Wincker P."/>
            <person name="Delbac F."/>
            <person name="El Alaoui H."/>
            <person name="Peyret P."/>
            <person name="Saurin W."/>
            <person name="Gouy M."/>
            <person name="Weissenbach J."/>
            <person name="Vivares C.P."/>
        </authorList>
    </citation>
    <scope>NUCLEOTIDE SEQUENCE [LARGE SCALE GENOMIC DNA]</scope>
    <source>
        <strain evidence="4 5">GB-M1</strain>
    </source>
</reference>
<accession>Q8SSA0</accession>
<dbReference type="OrthoDB" id="266020at2759"/>
<dbReference type="Pfam" id="PF00076">
    <property type="entry name" value="RRM_1"/>
    <property type="match status" value="1"/>
</dbReference>
<dbReference type="InterPro" id="IPR035979">
    <property type="entry name" value="RBD_domain_sf"/>
</dbReference>
<dbReference type="GO" id="GO:1990904">
    <property type="term" value="C:ribonucleoprotein complex"/>
    <property type="evidence" value="ECO:0007669"/>
    <property type="project" value="UniProtKB-KW"/>
</dbReference>
<dbReference type="PROSITE" id="PS50102">
    <property type="entry name" value="RRM"/>
    <property type="match status" value="1"/>
</dbReference>
<dbReference type="GeneID" id="858746"/>
<dbReference type="Gene3D" id="3.30.70.330">
    <property type="match status" value="2"/>
</dbReference>
<sequence>MGENRSRRTLYIRNLNRRLPIREVKRRLGLLVSRFSGISKIKMSNRPGLLGQAFVHLDGEITSEILDNLEGRFFLGNVISACPAHEDMCIGRRRSTSTRTLLVTDIPPSVTREELEGLFRGFGGLEGIRFIRVKNLAFVDFLSSREASAAYSHFGDGLIRCGAGEMRIMPSAQ</sequence>
<keyword evidence="1 2" id="KW-0694">RNA-binding</keyword>
<reference evidence="4 5" key="2">
    <citation type="journal article" date="2009" name="BMC Genomics">
        <title>Identification of transcriptional signals in Encephalitozoon cuniculi widespread among Microsporidia phylum: support for accurate structural genome annotation.</title>
        <authorList>
            <person name="Peyretaillade E."/>
            <person name="Goncalves O."/>
            <person name="Terrat S."/>
            <person name="Dugat-Bony E."/>
            <person name="Wincker P."/>
            <person name="Cornman R.S."/>
            <person name="Evans J.D."/>
            <person name="Delbac F."/>
            <person name="Peyret P."/>
        </authorList>
    </citation>
    <scope>NUCLEOTIDE SEQUENCE [LARGE SCALE GENOMIC DNA]</scope>
    <source>
        <strain evidence="4 5">GB-M1</strain>
    </source>
</reference>
<dbReference type="SMART" id="SM00360">
    <property type="entry name" value="RRM"/>
    <property type="match status" value="2"/>
</dbReference>
<evidence type="ECO:0000256" key="1">
    <source>
        <dbReference type="ARBA" id="ARBA00022884"/>
    </source>
</evidence>
<dbReference type="InterPro" id="IPR000504">
    <property type="entry name" value="RRM_dom"/>
</dbReference>
<dbReference type="RefSeq" id="NP_597584.1">
    <property type="nucleotide sequence ID" value="NM_001040948.1"/>
</dbReference>
<dbReference type="InterPro" id="IPR012677">
    <property type="entry name" value="Nucleotide-bd_a/b_plait_sf"/>
</dbReference>
<dbReference type="FunCoup" id="Q8SSA0">
    <property type="interactions" value="292"/>
</dbReference>
<keyword evidence="5" id="KW-1185">Reference proteome</keyword>
<gene>
    <name evidence="4" type="ordered locus">ECU03_0750</name>
</gene>
<organism evidence="4 5">
    <name type="scientific">Encephalitozoon cuniculi (strain GB-M1)</name>
    <name type="common">Microsporidian parasite</name>
    <dbReference type="NCBI Taxonomy" id="284813"/>
    <lineage>
        <taxon>Eukaryota</taxon>
        <taxon>Fungi</taxon>
        <taxon>Fungi incertae sedis</taxon>
        <taxon>Microsporidia</taxon>
        <taxon>Unikaryonidae</taxon>
        <taxon>Encephalitozoon</taxon>
    </lineage>
</organism>
<dbReference type="VEuPathDB" id="MicrosporidiaDB:ECU03_0750"/>
<dbReference type="AlphaFoldDB" id="Q8SSA0"/>
<dbReference type="GO" id="GO:0003723">
    <property type="term" value="F:RNA binding"/>
    <property type="evidence" value="ECO:0007669"/>
    <property type="project" value="UniProtKB-UniRule"/>
</dbReference>
<dbReference type="KEGG" id="ecu:ECU03_0750"/>
<evidence type="ECO:0000256" key="2">
    <source>
        <dbReference type="PROSITE-ProRule" id="PRU00176"/>
    </source>
</evidence>
<evidence type="ECO:0000313" key="4">
    <source>
        <dbReference type="EMBL" id="CAD26219.1"/>
    </source>
</evidence>
<protein>
    <submittedName>
        <fullName evidence="4">U1 SMALL NUCLEAR RIBONUCLEOPROTEIN A</fullName>
    </submittedName>
</protein>
<dbReference type="InParanoid" id="Q8SSA0"/>
<dbReference type="Proteomes" id="UP000000819">
    <property type="component" value="Chromosome III"/>
</dbReference>
<dbReference type="EMBL" id="AL590443">
    <property type="protein sequence ID" value="CAD26219.1"/>
    <property type="molecule type" value="Genomic_DNA"/>
</dbReference>
<feature type="domain" description="RRM" evidence="3">
    <location>
        <begin position="99"/>
        <end position="173"/>
    </location>
</feature>
<evidence type="ECO:0000259" key="3">
    <source>
        <dbReference type="PROSITE" id="PS50102"/>
    </source>
</evidence>
<proteinExistence type="predicted"/>